<sequence length="607" mass="66317">MGCCFSKKTCSSSPSGGSCSDPNKSAIDKPPKPETEAQEKIKIEESKPTNEVVELQQEENAKTRKEVFVIKHRRSHETTSKTTTDPENSPEKSTDSNQNLVDVDAILIQCGRLSRSNSAAAAAKTRRYSGSKRSFDGDAEEADVEDGGEEEEAERRIHRNRNRGGDSPRDRRRRTPSREREDSKSYRSGSRERGSGGGSRRVSRSPGRRSETNPNLNSSAVSGGSVSSSNNNRPAKFVSVPATEKSNNNGGDPSIKRITVKRNVGKTASPRSQSPARAASQPSPSKLSRKTELSPYRRNPLGEIDPNSVPQGEKLGSNCNKKMMNRENETQGLIKESGNFVAQKLNPVANTNTKTVRQAPIRRSASPNRVIIKEQQQEAVEECKIVLSSGTELPKPQTVSRSRSLRKSRDFDFSPEVLLSNNIENNNTAAAVLPSYTALLLEDIQNFTQKSVNVNVNTISSKACSIVEAVVDLSSTTKKKHERTEFHNFTSVAAAAKKADLMEPSFEKYVTVKRGSSSMEDTEAQESSGSNSFTGSSGLMQQSPSWEPNSAESTDRVSVRSNKQERDRSPLGLNVEFDPLKKNGVGVGRKRVASVDSTPIRVAPVSM</sequence>
<dbReference type="AlphaFoldDB" id="A0A565AV58"/>
<dbReference type="InterPro" id="IPR040412">
    <property type="entry name" value="At1g65710-like"/>
</dbReference>
<feature type="compositionally biased region" description="Low complexity" evidence="1">
    <location>
        <begin position="527"/>
        <end position="538"/>
    </location>
</feature>
<reference evidence="2" key="1">
    <citation type="submission" date="2019-07" db="EMBL/GenBank/DDBJ databases">
        <authorList>
            <person name="Dittberner H."/>
        </authorList>
    </citation>
    <scope>NUCLEOTIDE SEQUENCE [LARGE SCALE GENOMIC DNA]</scope>
</reference>
<evidence type="ECO:0000256" key="1">
    <source>
        <dbReference type="SAM" id="MobiDB-lite"/>
    </source>
</evidence>
<dbReference type="PANTHER" id="PTHR34367">
    <property type="entry name" value="OS02G0734667 PROTEIN"/>
    <property type="match status" value="1"/>
</dbReference>
<accession>A0A565AV58</accession>
<keyword evidence="3" id="KW-1185">Reference proteome</keyword>
<feature type="compositionally biased region" description="Basic and acidic residues" evidence="1">
    <location>
        <begin position="26"/>
        <end position="48"/>
    </location>
</feature>
<dbReference type="PROSITE" id="PS51257">
    <property type="entry name" value="PROKAR_LIPOPROTEIN"/>
    <property type="match status" value="1"/>
</dbReference>
<feature type="compositionally biased region" description="Polar residues" evidence="1">
    <location>
        <begin position="539"/>
        <end position="552"/>
    </location>
</feature>
<dbReference type="EMBL" id="CABITT030000001">
    <property type="protein sequence ID" value="VVA92923.1"/>
    <property type="molecule type" value="Genomic_DNA"/>
</dbReference>
<evidence type="ECO:0000313" key="3">
    <source>
        <dbReference type="Proteomes" id="UP000489600"/>
    </source>
</evidence>
<dbReference type="PANTHER" id="PTHR34367:SF8">
    <property type="entry name" value="BNACNNG25400D PROTEIN"/>
    <property type="match status" value="1"/>
</dbReference>
<feature type="compositionally biased region" description="Basic and acidic residues" evidence="1">
    <location>
        <begin position="59"/>
        <end position="69"/>
    </location>
</feature>
<comment type="caution">
    <text evidence="2">The sequence shown here is derived from an EMBL/GenBank/DDBJ whole genome shotgun (WGS) entry which is preliminary data.</text>
</comment>
<feature type="compositionally biased region" description="Basic and acidic residues" evidence="1">
    <location>
        <begin position="176"/>
        <end position="194"/>
    </location>
</feature>
<organism evidence="2 3">
    <name type="scientific">Arabis nemorensis</name>
    <dbReference type="NCBI Taxonomy" id="586526"/>
    <lineage>
        <taxon>Eukaryota</taxon>
        <taxon>Viridiplantae</taxon>
        <taxon>Streptophyta</taxon>
        <taxon>Embryophyta</taxon>
        <taxon>Tracheophyta</taxon>
        <taxon>Spermatophyta</taxon>
        <taxon>Magnoliopsida</taxon>
        <taxon>eudicotyledons</taxon>
        <taxon>Gunneridae</taxon>
        <taxon>Pentapetalae</taxon>
        <taxon>rosids</taxon>
        <taxon>malvids</taxon>
        <taxon>Brassicales</taxon>
        <taxon>Brassicaceae</taxon>
        <taxon>Arabideae</taxon>
        <taxon>Arabis</taxon>
    </lineage>
</organism>
<feature type="compositionally biased region" description="Low complexity" evidence="1">
    <location>
        <begin position="1"/>
        <end position="20"/>
    </location>
</feature>
<dbReference type="OrthoDB" id="1927466at2759"/>
<dbReference type="Proteomes" id="UP000489600">
    <property type="component" value="Unassembled WGS sequence"/>
</dbReference>
<feature type="region of interest" description="Disordered" evidence="1">
    <location>
        <begin position="1"/>
        <end position="316"/>
    </location>
</feature>
<proteinExistence type="predicted"/>
<gene>
    <name evidence="2" type="ORF">ANE_LOCUS3368</name>
</gene>
<feature type="compositionally biased region" description="Low complexity" evidence="1">
    <location>
        <begin position="268"/>
        <end position="285"/>
    </location>
</feature>
<evidence type="ECO:0000313" key="2">
    <source>
        <dbReference type="EMBL" id="VVA92923.1"/>
    </source>
</evidence>
<name>A0A565AV58_9BRAS</name>
<feature type="compositionally biased region" description="Basic and acidic residues" evidence="1">
    <location>
        <begin position="553"/>
        <end position="569"/>
    </location>
</feature>
<feature type="compositionally biased region" description="Acidic residues" evidence="1">
    <location>
        <begin position="137"/>
        <end position="152"/>
    </location>
</feature>
<feature type="region of interest" description="Disordered" evidence="1">
    <location>
        <begin position="511"/>
        <end position="591"/>
    </location>
</feature>
<protein>
    <submittedName>
        <fullName evidence="2">Uncharacterized protein</fullName>
    </submittedName>
</protein>
<feature type="compositionally biased region" description="Low complexity" evidence="1">
    <location>
        <begin position="217"/>
        <end position="232"/>
    </location>
</feature>